<organism evidence="2 3">
    <name type="scientific">Williamsia deligens</name>
    <dbReference type="NCBI Taxonomy" id="321325"/>
    <lineage>
        <taxon>Bacteria</taxon>
        <taxon>Bacillati</taxon>
        <taxon>Actinomycetota</taxon>
        <taxon>Actinomycetes</taxon>
        <taxon>Mycobacteriales</taxon>
        <taxon>Nocardiaceae</taxon>
        <taxon>Williamsia</taxon>
    </lineage>
</organism>
<reference evidence="3" key="1">
    <citation type="journal article" date="2019" name="Int. J. Syst. Evol. Microbiol.">
        <title>The Global Catalogue of Microorganisms (GCM) 10K type strain sequencing project: providing services to taxonomists for standard genome sequencing and annotation.</title>
        <authorList>
            <consortium name="The Broad Institute Genomics Platform"/>
            <consortium name="The Broad Institute Genome Sequencing Center for Infectious Disease"/>
            <person name="Wu L."/>
            <person name="Ma J."/>
        </authorList>
    </citation>
    <scope>NUCLEOTIDE SEQUENCE [LARGE SCALE GENOMIC DNA]</scope>
    <source>
        <strain evidence="3">CCUG 50873</strain>
    </source>
</reference>
<keyword evidence="1" id="KW-1133">Transmembrane helix</keyword>
<accession>A0ABW3G2V4</accession>
<keyword evidence="1" id="KW-0812">Transmembrane</keyword>
<keyword evidence="3" id="KW-1185">Reference proteome</keyword>
<dbReference type="EMBL" id="JBHTIL010000001">
    <property type="protein sequence ID" value="MFD0924775.1"/>
    <property type="molecule type" value="Genomic_DNA"/>
</dbReference>
<gene>
    <name evidence="2" type="ORF">ACFQ04_03405</name>
</gene>
<protein>
    <submittedName>
        <fullName evidence="2">Uncharacterized protein</fullName>
    </submittedName>
</protein>
<evidence type="ECO:0000256" key="1">
    <source>
        <dbReference type="SAM" id="Phobius"/>
    </source>
</evidence>
<evidence type="ECO:0000313" key="2">
    <source>
        <dbReference type="EMBL" id="MFD0924775.1"/>
    </source>
</evidence>
<comment type="caution">
    <text evidence="2">The sequence shown here is derived from an EMBL/GenBank/DDBJ whole genome shotgun (WGS) entry which is preliminary data.</text>
</comment>
<proteinExistence type="predicted"/>
<feature type="transmembrane region" description="Helical" evidence="1">
    <location>
        <begin position="58"/>
        <end position="76"/>
    </location>
</feature>
<dbReference type="Proteomes" id="UP001597068">
    <property type="component" value="Unassembled WGS sequence"/>
</dbReference>
<dbReference type="RefSeq" id="WP_253647223.1">
    <property type="nucleotide sequence ID" value="NZ_BAAAMO010000002.1"/>
</dbReference>
<keyword evidence="1" id="KW-0472">Membrane</keyword>
<evidence type="ECO:0000313" key="3">
    <source>
        <dbReference type="Proteomes" id="UP001597068"/>
    </source>
</evidence>
<sequence length="85" mass="8702">MTRRAAALGVVVLAVVLMAVTVWLGVTAVHTATYPPLELGGRTVAGPYTLTEYRGDRIGAATVCAIAAVVAAAWALPSLRAASRP</sequence>
<name>A0ABW3G2V4_9NOCA</name>